<proteinExistence type="predicted"/>
<gene>
    <name evidence="1" type="ORF">VN97_g7002</name>
</gene>
<protein>
    <submittedName>
        <fullName evidence="1">Uncharacterized protein</fullName>
    </submittedName>
</protein>
<dbReference type="Proteomes" id="UP001227192">
    <property type="component" value="Unassembled WGS sequence"/>
</dbReference>
<keyword evidence="2" id="KW-1185">Reference proteome</keyword>
<comment type="caution">
    <text evidence="1">The sequence shown here is derived from an EMBL/GenBank/DDBJ whole genome shotgun (WGS) entry which is preliminary data.</text>
</comment>
<reference evidence="1" key="1">
    <citation type="submission" date="2015-06" db="EMBL/GenBank/DDBJ databases">
        <authorList>
            <person name="Nguyen H."/>
        </authorList>
    </citation>
    <scope>NUCLEOTIDE SEQUENCE</scope>
    <source>
        <strain evidence="1">DAOM 180753</strain>
    </source>
</reference>
<evidence type="ECO:0000313" key="2">
    <source>
        <dbReference type="Proteomes" id="UP001227192"/>
    </source>
</evidence>
<dbReference type="AlphaFoldDB" id="A0AAI9TGG1"/>
<dbReference type="EMBL" id="LACB01000214">
    <property type="protein sequence ID" value="KAJ9486335.1"/>
    <property type="molecule type" value="Genomic_DNA"/>
</dbReference>
<reference evidence="1" key="2">
    <citation type="journal article" date="2016" name="Fungal Biol.">
        <title>Ochratoxin A production by Penicillium thymicola.</title>
        <authorList>
            <person name="Nguyen H.D.T."/>
            <person name="McMullin D.R."/>
            <person name="Ponomareva E."/>
            <person name="Riley R."/>
            <person name="Pomraning K.R."/>
            <person name="Baker S.E."/>
            <person name="Seifert K.A."/>
        </authorList>
    </citation>
    <scope>NUCLEOTIDE SEQUENCE</scope>
    <source>
        <strain evidence="1">DAOM 180753</strain>
    </source>
</reference>
<evidence type="ECO:0000313" key="1">
    <source>
        <dbReference type="EMBL" id="KAJ9486335.1"/>
    </source>
</evidence>
<organism evidence="1 2">
    <name type="scientific">Penicillium thymicola</name>
    <dbReference type="NCBI Taxonomy" id="293382"/>
    <lineage>
        <taxon>Eukaryota</taxon>
        <taxon>Fungi</taxon>
        <taxon>Dikarya</taxon>
        <taxon>Ascomycota</taxon>
        <taxon>Pezizomycotina</taxon>
        <taxon>Eurotiomycetes</taxon>
        <taxon>Eurotiomycetidae</taxon>
        <taxon>Eurotiales</taxon>
        <taxon>Aspergillaceae</taxon>
        <taxon>Penicillium</taxon>
    </lineage>
</organism>
<accession>A0AAI9TGG1</accession>
<sequence length="97" mass="10715">MILHQRTHTSHPTSRTFLWFLDSSALLDNMVAILNVCLFIFGHRQVNLSCILQNATALPTNPSATMVIRRVTPDIVAMSLPFARVGHLQFGGRGTLG</sequence>
<name>A0AAI9TGG1_PENTH</name>